<evidence type="ECO:0000259" key="11">
    <source>
        <dbReference type="PROSITE" id="PS50853"/>
    </source>
</evidence>
<evidence type="ECO:0000256" key="7">
    <source>
        <dbReference type="ARBA" id="ARBA00023319"/>
    </source>
</evidence>
<dbReference type="CDD" id="cd00063">
    <property type="entry name" value="FN3"/>
    <property type="match status" value="3"/>
</dbReference>
<evidence type="ECO:0008006" key="14">
    <source>
        <dbReference type="Google" id="ProtNLM"/>
    </source>
</evidence>
<sequence length="1217" mass="132292">MTTFSHTCIFLFSFPSKRSLLLGFSSRRPLRDIFNDVIMQRKIQQRKMQRIAGQQSGNRATPLLVPPRIIDDPTNVTVLRNEPATLRCAFDGVPQPEVTWYREGEALEPRGHRLVLPDGALFFLRVTQSRGGGGRSGGGDAGTYWCVARNAAGQARSRNATLTVAYLQADFRRIPEPTRAVVGDPARLHCLAPKGQPEPEVTWRKNGVPIEGWDDELGSLDKERVHVEETGDLIIRHVLASDEGKYQCVAHNMAATRESPAVSLSVYVRPQVSVPHAELVIVLGEEAVFECQASGDPAPRLLWRRLDSSESSTPIKSDDTPNRSTFKMQHVALADAGQYVCEVENAVGKASAVTVLTVLVPPSWNVQPPPQIQNEAGQSLSVDCSVNGIPPPLIFWRREVGLLDVGSNGSRWQIAANGTLSIRQLETGDAGPLYCAAINPGGALLARVNLDVTVPALAVPIYFQIGPANQTLPIRSPALLQCHTQPDGPGQEAEIRWTRNGQPVNQSQPGLGILPTGSLQIDHLQPEDSGIYTCWATSKHTTQISSWTATLLVENPINPNVAFNRAPSDPLALPGPPSQPIPTNQTAHSVTITWQSSSRMGASPLVGYTVEIYSPSSEALLPGSWTWGETSNQSSSSWLVAVRKLKANTFTIEGLKAGSWLLCLVRAENSHGLSLPSPISQWIHSAAHGLADPDVAQTRDLLSGSLMQLDRVQAISSTAVQLHWDIVDGESYIEGLYLFHFETATPTLPVRSTHTVKDPGSMTYTLSQLRPDTSYTVFLVPFYGTVEGRPSNSRTVRTNPDAPSGYPQNVTIRQFNESSVLVQWLPPPVNQRNGIISAYQIFVYSAETNMLLANLTLPSTSTSIAVGGLEGGTRYAFRAAAWTQVGLGPSSPAVVLAIEMNQSSSTVPMTDQEASNPFPTHVAQETLMIILVGGTLLVLLLTVILVVIVRRRKVCRDGNRSRSSARGNQSNHLLWPLPSHQPWANHSSSNSNDPSKDVHPQLGPDYAEVFHHANPSMSSFASQQQHPQTLQPANMTAASAYASTTLIRNSSASLPFRYQPSGGGRSVPQLLAEGSVRNSSQPLVPNWLELLPPPPQHPPPPLVAAGSKIDYQPPFLTATLPSTIHAASNTCAAPPSFNPAGGGQHYPFRSSFNNAQSQPTLLPNQHTRNSLFLRQSQHRQSSRYQSEDLVVPQEVEGLYATCTYDQIEPPYPLSSYR</sequence>
<feature type="compositionally biased region" description="Polar residues" evidence="8">
    <location>
        <begin position="961"/>
        <end position="972"/>
    </location>
</feature>
<feature type="domain" description="Ig-like" evidence="10">
    <location>
        <begin position="169"/>
        <end position="265"/>
    </location>
</feature>
<dbReference type="PROSITE" id="PS50853">
    <property type="entry name" value="FN3"/>
    <property type="match status" value="3"/>
</dbReference>
<evidence type="ECO:0000313" key="13">
    <source>
        <dbReference type="Proteomes" id="UP000820818"/>
    </source>
</evidence>
<keyword evidence="13" id="KW-1185">Reference proteome</keyword>
<dbReference type="GO" id="GO:0005886">
    <property type="term" value="C:plasma membrane"/>
    <property type="evidence" value="ECO:0007669"/>
    <property type="project" value="TreeGrafter"/>
</dbReference>
<dbReference type="Gene3D" id="2.60.40.10">
    <property type="entry name" value="Immunoglobulins"/>
    <property type="match status" value="8"/>
</dbReference>
<organism evidence="12 13">
    <name type="scientific">Daphnia sinensis</name>
    <dbReference type="NCBI Taxonomy" id="1820382"/>
    <lineage>
        <taxon>Eukaryota</taxon>
        <taxon>Metazoa</taxon>
        <taxon>Ecdysozoa</taxon>
        <taxon>Arthropoda</taxon>
        <taxon>Crustacea</taxon>
        <taxon>Branchiopoda</taxon>
        <taxon>Diplostraca</taxon>
        <taxon>Cladocera</taxon>
        <taxon>Anomopoda</taxon>
        <taxon>Daphniidae</taxon>
        <taxon>Daphnia</taxon>
        <taxon>Daphnia similis group</taxon>
    </lineage>
</organism>
<dbReference type="InterPro" id="IPR036179">
    <property type="entry name" value="Ig-like_dom_sf"/>
</dbReference>
<feature type="domain" description="Ig-like" evidence="10">
    <location>
        <begin position="67"/>
        <end position="163"/>
    </location>
</feature>
<dbReference type="EMBL" id="WJBH02000007">
    <property type="protein sequence ID" value="KAI9555220.1"/>
    <property type="molecule type" value="Genomic_DNA"/>
</dbReference>
<feature type="compositionally biased region" description="Polar residues" evidence="8">
    <location>
        <begin position="982"/>
        <end position="993"/>
    </location>
</feature>
<feature type="domain" description="Ig-like" evidence="10">
    <location>
        <begin position="455"/>
        <end position="545"/>
    </location>
</feature>
<evidence type="ECO:0000256" key="3">
    <source>
        <dbReference type="ARBA" id="ARBA00022737"/>
    </source>
</evidence>
<dbReference type="SMART" id="SM00409">
    <property type="entry name" value="IG"/>
    <property type="match status" value="5"/>
</dbReference>
<comment type="caution">
    <text evidence="12">The sequence shown here is derived from an EMBL/GenBank/DDBJ whole genome shotgun (WGS) entry which is preliminary data.</text>
</comment>
<dbReference type="InterPro" id="IPR003599">
    <property type="entry name" value="Ig_sub"/>
</dbReference>
<dbReference type="InterPro" id="IPR003598">
    <property type="entry name" value="Ig_sub2"/>
</dbReference>
<dbReference type="PANTHER" id="PTHR44170">
    <property type="entry name" value="PROTEIN SIDEKICK"/>
    <property type="match status" value="1"/>
</dbReference>
<dbReference type="FunFam" id="2.60.40.10:FF:000930">
    <property type="entry name" value="immunoglobulin superfamily DCC subclass member 3"/>
    <property type="match status" value="1"/>
</dbReference>
<dbReference type="InterPro" id="IPR003961">
    <property type="entry name" value="FN3_dom"/>
</dbReference>
<keyword evidence="2 9" id="KW-0812">Transmembrane</keyword>
<dbReference type="SMART" id="SM00408">
    <property type="entry name" value="IGc2"/>
    <property type="match status" value="5"/>
</dbReference>
<dbReference type="Pfam" id="PF00041">
    <property type="entry name" value="fn3"/>
    <property type="match status" value="2"/>
</dbReference>
<name>A0AAD5L2W8_9CRUS</name>
<dbReference type="Pfam" id="PF07679">
    <property type="entry name" value="I-set"/>
    <property type="match status" value="2"/>
</dbReference>
<protein>
    <recommendedName>
        <fullName evidence="14">Receptor-type tyrosine-protein phosphatase alpha</fullName>
    </recommendedName>
</protein>
<gene>
    <name evidence="12" type="ORF">GHT06_017735</name>
</gene>
<evidence type="ECO:0000256" key="1">
    <source>
        <dbReference type="ARBA" id="ARBA00004167"/>
    </source>
</evidence>
<feature type="domain" description="Ig-like" evidence="10">
    <location>
        <begin position="270"/>
        <end position="357"/>
    </location>
</feature>
<dbReference type="GO" id="GO:0098609">
    <property type="term" value="P:cell-cell adhesion"/>
    <property type="evidence" value="ECO:0007669"/>
    <property type="project" value="TreeGrafter"/>
</dbReference>
<keyword evidence="4 9" id="KW-1133">Transmembrane helix</keyword>
<evidence type="ECO:0000256" key="5">
    <source>
        <dbReference type="ARBA" id="ARBA00023136"/>
    </source>
</evidence>
<feature type="domain" description="Ig-like" evidence="10">
    <location>
        <begin position="362"/>
        <end position="453"/>
    </location>
</feature>
<evidence type="ECO:0000256" key="2">
    <source>
        <dbReference type="ARBA" id="ARBA00022692"/>
    </source>
</evidence>
<dbReference type="Pfam" id="PF13927">
    <property type="entry name" value="Ig_3"/>
    <property type="match status" value="3"/>
</dbReference>
<keyword evidence="5 9" id="KW-0472">Membrane</keyword>
<dbReference type="InterPro" id="IPR013783">
    <property type="entry name" value="Ig-like_fold"/>
</dbReference>
<feature type="transmembrane region" description="Helical" evidence="9">
    <location>
        <begin position="927"/>
        <end position="949"/>
    </location>
</feature>
<dbReference type="AlphaFoldDB" id="A0AAD5L2W8"/>
<reference evidence="12 13" key="1">
    <citation type="submission" date="2022-05" db="EMBL/GenBank/DDBJ databases">
        <title>A multi-omics perspective on studying reproductive biology in Daphnia sinensis.</title>
        <authorList>
            <person name="Jia J."/>
        </authorList>
    </citation>
    <scope>NUCLEOTIDE SEQUENCE [LARGE SCALE GENOMIC DNA]</scope>
    <source>
        <strain evidence="12 13">WSL</strain>
    </source>
</reference>
<evidence type="ECO:0000259" key="10">
    <source>
        <dbReference type="PROSITE" id="PS50835"/>
    </source>
</evidence>
<feature type="domain" description="Fibronectin type-III" evidence="11">
    <location>
        <begin position="705"/>
        <end position="801"/>
    </location>
</feature>
<keyword evidence="7" id="KW-0393">Immunoglobulin domain</keyword>
<dbReference type="FunFam" id="2.60.40.10:FF:004823">
    <property type="match status" value="1"/>
</dbReference>
<dbReference type="SMART" id="SM00060">
    <property type="entry name" value="FN3"/>
    <property type="match status" value="3"/>
</dbReference>
<evidence type="ECO:0000256" key="8">
    <source>
        <dbReference type="SAM" id="MobiDB-lite"/>
    </source>
</evidence>
<evidence type="ECO:0000256" key="9">
    <source>
        <dbReference type="SAM" id="Phobius"/>
    </source>
</evidence>
<dbReference type="PROSITE" id="PS50835">
    <property type="entry name" value="IG_LIKE"/>
    <property type="match status" value="5"/>
</dbReference>
<evidence type="ECO:0000313" key="12">
    <source>
        <dbReference type="EMBL" id="KAI9555220.1"/>
    </source>
</evidence>
<evidence type="ECO:0000256" key="6">
    <source>
        <dbReference type="ARBA" id="ARBA00023157"/>
    </source>
</evidence>
<dbReference type="SUPFAM" id="SSF49265">
    <property type="entry name" value="Fibronectin type III"/>
    <property type="match status" value="2"/>
</dbReference>
<keyword evidence="6" id="KW-1015">Disulfide bond</keyword>
<proteinExistence type="predicted"/>
<feature type="domain" description="Fibronectin type-III" evidence="11">
    <location>
        <begin position="806"/>
        <end position="901"/>
    </location>
</feature>
<dbReference type="GO" id="GO:0030424">
    <property type="term" value="C:axon"/>
    <property type="evidence" value="ECO:0007669"/>
    <property type="project" value="TreeGrafter"/>
</dbReference>
<feature type="region of interest" description="Disordered" evidence="8">
    <location>
        <begin position="957"/>
        <end position="1003"/>
    </location>
</feature>
<dbReference type="GO" id="GO:0007411">
    <property type="term" value="P:axon guidance"/>
    <property type="evidence" value="ECO:0007669"/>
    <property type="project" value="TreeGrafter"/>
</dbReference>
<keyword evidence="3" id="KW-0677">Repeat</keyword>
<evidence type="ECO:0000256" key="4">
    <source>
        <dbReference type="ARBA" id="ARBA00022989"/>
    </source>
</evidence>
<comment type="subcellular location">
    <subcellularLocation>
        <location evidence="1">Membrane</location>
        <topology evidence="1">Single-pass membrane protein</topology>
    </subcellularLocation>
</comment>
<dbReference type="InterPro" id="IPR036116">
    <property type="entry name" value="FN3_sf"/>
</dbReference>
<dbReference type="SUPFAM" id="SSF48726">
    <property type="entry name" value="Immunoglobulin"/>
    <property type="match status" value="5"/>
</dbReference>
<dbReference type="Proteomes" id="UP000820818">
    <property type="component" value="Linkage Group LG7"/>
</dbReference>
<dbReference type="InterPro" id="IPR013098">
    <property type="entry name" value="Ig_I-set"/>
</dbReference>
<dbReference type="FunFam" id="2.60.40.10:FF:001167">
    <property type="entry name" value="Roundabout 2, isoform B"/>
    <property type="match status" value="1"/>
</dbReference>
<dbReference type="InterPro" id="IPR007110">
    <property type="entry name" value="Ig-like_dom"/>
</dbReference>
<accession>A0AAD5L2W8</accession>
<feature type="domain" description="Fibronectin type-III" evidence="11">
    <location>
        <begin position="576"/>
        <end position="688"/>
    </location>
</feature>
<dbReference type="PANTHER" id="PTHR44170:SF52">
    <property type="entry name" value="PROTEIN SAX-3"/>
    <property type="match status" value="1"/>
</dbReference>